<feature type="region of interest" description="Disordered" evidence="1">
    <location>
        <begin position="455"/>
        <end position="491"/>
    </location>
</feature>
<reference evidence="3" key="2">
    <citation type="journal article" date="2016" name="Sci. Rep.">
        <title>Dictyocaulus viviparus genome, variome and transcriptome elucidate lungworm biology and support future intervention.</title>
        <authorList>
            <person name="McNulty S.N."/>
            <person name="Strube C."/>
            <person name="Rosa B.A."/>
            <person name="Martin J.C."/>
            <person name="Tyagi R."/>
            <person name="Choi Y.J."/>
            <person name="Wang Q."/>
            <person name="Hallsworth Pepin K."/>
            <person name="Zhang X."/>
            <person name="Ozersky P."/>
            <person name="Wilson R.K."/>
            <person name="Sternberg P.W."/>
            <person name="Gasser R.B."/>
            <person name="Mitreva M."/>
        </authorList>
    </citation>
    <scope>NUCLEOTIDE SEQUENCE [LARGE SCALE GENOMIC DNA]</scope>
    <source>
        <strain evidence="3">HannoverDv2000</strain>
    </source>
</reference>
<protein>
    <submittedName>
        <fullName evidence="2">Uncharacterized protein</fullName>
    </submittedName>
</protein>
<dbReference type="AlphaFoldDB" id="A0A0D8XI80"/>
<organism evidence="2 3">
    <name type="scientific">Dictyocaulus viviparus</name>
    <name type="common">Bovine lungworm</name>
    <dbReference type="NCBI Taxonomy" id="29172"/>
    <lineage>
        <taxon>Eukaryota</taxon>
        <taxon>Metazoa</taxon>
        <taxon>Ecdysozoa</taxon>
        <taxon>Nematoda</taxon>
        <taxon>Chromadorea</taxon>
        <taxon>Rhabditida</taxon>
        <taxon>Rhabditina</taxon>
        <taxon>Rhabditomorpha</taxon>
        <taxon>Strongyloidea</taxon>
        <taxon>Metastrongylidae</taxon>
        <taxon>Dictyocaulus</taxon>
    </lineage>
</organism>
<proteinExistence type="predicted"/>
<reference evidence="2 3" key="1">
    <citation type="submission" date="2013-11" db="EMBL/GenBank/DDBJ databases">
        <title>Draft genome of the bovine lungworm Dictyocaulus viviparus.</title>
        <authorList>
            <person name="Mitreva M."/>
        </authorList>
    </citation>
    <scope>NUCLEOTIDE SEQUENCE [LARGE SCALE GENOMIC DNA]</scope>
    <source>
        <strain evidence="2 3">HannoverDv2000</strain>
    </source>
</reference>
<evidence type="ECO:0000256" key="1">
    <source>
        <dbReference type="SAM" id="MobiDB-lite"/>
    </source>
</evidence>
<dbReference type="EMBL" id="KN716721">
    <property type="protein sequence ID" value="KJH42031.1"/>
    <property type="molecule type" value="Genomic_DNA"/>
</dbReference>
<sequence length="745" mass="84220">MSHKVLICITRDEPPTLPKKIRSCCLYKYPEWVQGLVGDGRQPAQHPHQMYPSQHVGASDLNTATNNCRSSFPSSIKETQQNMSSILQKNARPMQLYPGPLNAAMRQTWKDVKPQVSNKTANPLLKQAIANRLKPKLTTQRYDYKVSSSMTNDFDYISRNEREIRDEEIKNTRAKCVDLENTKEERVDKESGHINNTGVVEVCTKQPAMVSEFQEEYSNTEEQFNDEKEETANCCKRRTTHDNLQEKMSKTSLLNIEHGLSTTLHILDDSEEKVQSNCETLGNKNNTLVHSIENHTNITTPKDSFVKDSSDSIHTNVHNEDKEKQELAGKWKEQLQEVPLLQTLPQEHSSTPPRFIGSNLLLKKYEKNENKMKGDDGNNCGSSPMESPKGSFASYKCVTFSDKVQLHEIKGVEMSSEEDSAVMSKDEMYKNTPEQYHSVLHVFQNPQTKRRYSYNVNQSDEHSTEREESLESPYGNYSDQDPEENESQSLGPIVIVSETPRRKSPTECYSFNKLEHNVISIPLNMVSLRSTAVQTTEDFAGSKQGTNIVDHAKNAGSRQVTRLVGGCLENTSYQENFQNNPFGAVGKAHILTDMVSFIGDKKSVKNDTLTDANQESMLVNTNKAHQQSSGPKIHKNETDNLLKHRERNAPMIAMPTLLEHSPTKAGFSEQRVEVEEYDDTGNEMCKKFLAQFGRGRRAPVAEEDPCDPVQTMGSLDSVFSTDSRESVISAASIRKETATHRNFNY</sequence>
<gene>
    <name evidence="2" type="ORF">DICVIV_11991</name>
</gene>
<feature type="compositionally biased region" description="Basic and acidic residues" evidence="1">
    <location>
        <begin position="459"/>
        <end position="469"/>
    </location>
</feature>
<dbReference type="OrthoDB" id="5856197at2759"/>
<name>A0A0D8XI80_DICVI</name>
<keyword evidence="3" id="KW-1185">Reference proteome</keyword>
<dbReference type="STRING" id="29172.A0A0D8XI80"/>
<evidence type="ECO:0000313" key="2">
    <source>
        <dbReference type="EMBL" id="KJH42031.1"/>
    </source>
</evidence>
<evidence type="ECO:0000313" key="3">
    <source>
        <dbReference type="Proteomes" id="UP000053766"/>
    </source>
</evidence>
<accession>A0A0D8XI80</accession>
<dbReference type="Proteomes" id="UP000053766">
    <property type="component" value="Unassembled WGS sequence"/>
</dbReference>